<dbReference type="EMBL" id="MN448271">
    <property type="protein sequence ID" value="QFG73794.1"/>
    <property type="molecule type" value="Genomic_DNA"/>
</dbReference>
<feature type="transmembrane region" description="Helical" evidence="1">
    <location>
        <begin position="6"/>
        <end position="25"/>
    </location>
</feature>
<protein>
    <submittedName>
        <fullName evidence="2">Uncharacterized protein</fullName>
    </submittedName>
</protein>
<keyword evidence="1" id="KW-0812">Transmembrane</keyword>
<organism evidence="2">
    <name type="scientific">Megaviridae environmental sample</name>
    <dbReference type="NCBI Taxonomy" id="1737588"/>
    <lineage>
        <taxon>Viruses</taxon>
        <taxon>Varidnaviria</taxon>
        <taxon>Bamfordvirae</taxon>
        <taxon>Nucleocytoviricota</taxon>
        <taxon>Megaviricetes</taxon>
        <taxon>Imitervirales</taxon>
        <taxon>Mimiviridae</taxon>
        <taxon>environmental samples</taxon>
    </lineage>
</organism>
<reference evidence="2" key="1">
    <citation type="journal article" date="2019" name="Philos. Trans. R. Soc. Lond., B, Biol. Sci.">
        <title>Targeted metagenomic recovery of four divergent viruses reveals shared and distinctive characteristics of giant viruses of marine eukaryotes.</title>
        <authorList>
            <person name="Needham D.M."/>
            <person name="Poirier C."/>
            <person name="Hehenberger E."/>
            <person name="Jimenez V."/>
            <person name="Swalwell J.E."/>
            <person name="Santoro A.E."/>
            <person name="Worden A.Z."/>
        </authorList>
    </citation>
    <scope>NUCLEOTIDE SEQUENCE</scope>
    <source>
        <strain evidence="2">OPacV-662</strain>
    </source>
</reference>
<accession>A0A5J6VIU0</accession>
<sequence length="147" mass="17685">MSCVAVIWTIIMLLFMCGRGCYYIYSKLYILFTTTPIKIKWDDMFGNIACFNCNTEPTLVWTLKCKHNRHSFYDPYNHYYEITISHNKNHVNLDKILNIVKPNNIHWDVIGYKYDCINSLKEYHIRRTMRLLPLPTYIIDKIINYIM</sequence>
<proteinExistence type="predicted"/>
<keyword evidence="1" id="KW-1133">Transmembrane helix</keyword>
<name>A0A5J6VIU0_9VIRU</name>
<keyword evidence="1" id="KW-0472">Membrane</keyword>
<evidence type="ECO:0000256" key="1">
    <source>
        <dbReference type="SAM" id="Phobius"/>
    </source>
</evidence>
<evidence type="ECO:0000313" key="2">
    <source>
        <dbReference type="EMBL" id="QFG73794.1"/>
    </source>
</evidence>